<keyword evidence="3" id="KW-1185">Reference proteome</keyword>
<dbReference type="InParanoid" id="A0A0D0D0L8"/>
<dbReference type="Pfam" id="PF20414">
    <property type="entry name" value="DUF6698"/>
    <property type="match status" value="1"/>
</dbReference>
<organism evidence="2 3">
    <name type="scientific">Paxillus rubicundulus Ve08.2h10</name>
    <dbReference type="NCBI Taxonomy" id="930991"/>
    <lineage>
        <taxon>Eukaryota</taxon>
        <taxon>Fungi</taxon>
        <taxon>Dikarya</taxon>
        <taxon>Basidiomycota</taxon>
        <taxon>Agaricomycotina</taxon>
        <taxon>Agaricomycetes</taxon>
        <taxon>Agaricomycetidae</taxon>
        <taxon>Boletales</taxon>
        <taxon>Paxilineae</taxon>
        <taxon>Paxillaceae</taxon>
        <taxon>Paxillus</taxon>
    </lineage>
</organism>
<dbReference type="HOGENOM" id="CLU_1272669_0_0_1"/>
<evidence type="ECO:0000313" key="2">
    <source>
        <dbReference type="EMBL" id="KIK81528.1"/>
    </source>
</evidence>
<dbReference type="EMBL" id="KN825783">
    <property type="protein sequence ID" value="KIK81528.1"/>
    <property type="molecule type" value="Genomic_DNA"/>
</dbReference>
<accession>A0A0D0D0L8</accession>
<evidence type="ECO:0000256" key="1">
    <source>
        <dbReference type="SAM" id="MobiDB-lite"/>
    </source>
</evidence>
<evidence type="ECO:0000313" key="3">
    <source>
        <dbReference type="Proteomes" id="UP000054538"/>
    </source>
</evidence>
<feature type="compositionally biased region" description="Polar residues" evidence="1">
    <location>
        <begin position="201"/>
        <end position="217"/>
    </location>
</feature>
<dbReference type="Proteomes" id="UP000054538">
    <property type="component" value="Unassembled WGS sequence"/>
</dbReference>
<dbReference type="OrthoDB" id="2693481at2759"/>
<name>A0A0D0D0L8_9AGAM</name>
<feature type="region of interest" description="Disordered" evidence="1">
    <location>
        <begin position="166"/>
        <end position="217"/>
    </location>
</feature>
<dbReference type="AlphaFoldDB" id="A0A0D0D0L8"/>
<reference evidence="3" key="2">
    <citation type="submission" date="2015-01" db="EMBL/GenBank/DDBJ databases">
        <title>Evolutionary Origins and Diversification of the Mycorrhizal Mutualists.</title>
        <authorList>
            <consortium name="DOE Joint Genome Institute"/>
            <consortium name="Mycorrhizal Genomics Consortium"/>
            <person name="Kohler A."/>
            <person name="Kuo A."/>
            <person name="Nagy L.G."/>
            <person name="Floudas D."/>
            <person name="Copeland A."/>
            <person name="Barry K.W."/>
            <person name="Cichocki N."/>
            <person name="Veneault-Fourrey C."/>
            <person name="LaButti K."/>
            <person name="Lindquist E.A."/>
            <person name="Lipzen A."/>
            <person name="Lundell T."/>
            <person name="Morin E."/>
            <person name="Murat C."/>
            <person name="Riley R."/>
            <person name="Ohm R."/>
            <person name="Sun H."/>
            <person name="Tunlid A."/>
            <person name="Henrissat B."/>
            <person name="Grigoriev I.V."/>
            <person name="Hibbett D.S."/>
            <person name="Martin F."/>
        </authorList>
    </citation>
    <scope>NUCLEOTIDE SEQUENCE [LARGE SCALE GENOMIC DNA]</scope>
    <source>
        <strain evidence="3">Ve08.2h10</strain>
    </source>
</reference>
<sequence>MPDFLKSARLIKILKVALFGKASLSGVHAPGPKTKGQIWELCSTSAGMVAAAAVMAIFSLSGDLNFYQVGNKTSIPYYQYHNYYCQQLLSGNPWSKSVFTFFNDTLFPATSSVVDAPKVPDSVDDDVDWEANFERAFEAGHPLNTVSAQPMPSYTTVLALAPSISSARPDLTPPAVKAKPSSKSKHKGKAKATTTDPDKAQPNNSVGEPGFNSTSTR</sequence>
<dbReference type="InterPro" id="IPR046521">
    <property type="entry name" value="DUF6698"/>
</dbReference>
<protein>
    <submittedName>
        <fullName evidence="2">Unplaced genomic scaffold scaffold_961, whole genome shotgun sequence</fullName>
    </submittedName>
</protein>
<reference evidence="2 3" key="1">
    <citation type="submission" date="2014-04" db="EMBL/GenBank/DDBJ databases">
        <authorList>
            <consortium name="DOE Joint Genome Institute"/>
            <person name="Kuo A."/>
            <person name="Kohler A."/>
            <person name="Jargeat P."/>
            <person name="Nagy L.G."/>
            <person name="Floudas D."/>
            <person name="Copeland A."/>
            <person name="Barry K.W."/>
            <person name="Cichocki N."/>
            <person name="Veneault-Fourrey C."/>
            <person name="LaButti K."/>
            <person name="Lindquist E.A."/>
            <person name="Lipzen A."/>
            <person name="Lundell T."/>
            <person name="Morin E."/>
            <person name="Murat C."/>
            <person name="Sun H."/>
            <person name="Tunlid A."/>
            <person name="Henrissat B."/>
            <person name="Grigoriev I.V."/>
            <person name="Hibbett D.S."/>
            <person name="Martin F."/>
            <person name="Nordberg H.P."/>
            <person name="Cantor M.N."/>
            <person name="Hua S.X."/>
        </authorList>
    </citation>
    <scope>NUCLEOTIDE SEQUENCE [LARGE SCALE GENOMIC DNA]</scope>
    <source>
        <strain evidence="2 3">Ve08.2h10</strain>
    </source>
</reference>
<gene>
    <name evidence="2" type="ORF">PAXRUDRAFT_15198</name>
</gene>
<proteinExistence type="predicted"/>
<feature type="compositionally biased region" description="Basic residues" evidence="1">
    <location>
        <begin position="180"/>
        <end position="190"/>
    </location>
</feature>